<dbReference type="PANTHER" id="PTHR43004">
    <property type="entry name" value="TRK SYSTEM POTASSIUM UPTAKE PROTEIN"/>
    <property type="match status" value="1"/>
</dbReference>
<evidence type="ECO:0000256" key="3">
    <source>
        <dbReference type="ARBA" id="ARBA00022827"/>
    </source>
</evidence>
<proteinExistence type="predicted"/>
<keyword evidence="3" id="KW-0274">FAD</keyword>
<dbReference type="Pfam" id="PF21274">
    <property type="entry name" value="Rng_hyd_C"/>
    <property type="match status" value="1"/>
</dbReference>
<dbReference type="AlphaFoldDB" id="A0A1H5D0B2"/>
<evidence type="ECO:0000313" key="6">
    <source>
        <dbReference type="Proteomes" id="UP000199622"/>
    </source>
</evidence>
<dbReference type="Gene3D" id="3.30.70.2450">
    <property type="match status" value="1"/>
</dbReference>
<dbReference type="InterPro" id="IPR050641">
    <property type="entry name" value="RIFMO-like"/>
</dbReference>
<evidence type="ECO:0000256" key="2">
    <source>
        <dbReference type="ARBA" id="ARBA00022630"/>
    </source>
</evidence>
<keyword evidence="2" id="KW-0285">Flavoprotein</keyword>
<dbReference type="STRING" id="208445.SAMN04489727_9084"/>
<dbReference type="GO" id="GO:0071949">
    <property type="term" value="F:FAD binding"/>
    <property type="evidence" value="ECO:0007669"/>
    <property type="project" value="InterPro"/>
</dbReference>
<dbReference type="RefSeq" id="WP_091318546.1">
    <property type="nucleotide sequence ID" value="NZ_FNSO01000004.1"/>
</dbReference>
<dbReference type="EMBL" id="FNSO01000004">
    <property type="protein sequence ID" value="SED72349.1"/>
    <property type="molecule type" value="Genomic_DNA"/>
</dbReference>
<reference evidence="6" key="1">
    <citation type="submission" date="2016-10" db="EMBL/GenBank/DDBJ databases">
        <authorList>
            <person name="Varghese N."/>
            <person name="Submissions S."/>
        </authorList>
    </citation>
    <scope>NUCLEOTIDE SEQUENCE [LARGE SCALE GENOMIC DNA]</scope>
    <source>
        <strain evidence="6">DSM 44544</strain>
    </source>
</reference>
<name>A0A1H5D0B2_9PSEU</name>
<dbReference type="InterPro" id="IPR036188">
    <property type="entry name" value="FAD/NAD-bd_sf"/>
</dbReference>
<dbReference type="GO" id="GO:0016709">
    <property type="term" value="F:oxidoreductase activity, acting on paired donors, with incorporation or reduction of molecular oxygen, NAD(P)H as one donor, and incorporation of one atom of oxygen"/>
    <property type="evidence" value="ECO:0007669"/>
    <property type="project" value="UniProtKB-ARBA"/>
</dbReference>
<dbReference type="Proteomes" id="UP000199622">
    <property type="component" value="Unassembled WGS sequence"/>
</dbReference>
<comment type="cofactor">
    <cofactor evidence="1">
        <name>FAD</name>
        <dbReference type="ChEBI" id="CHEBI:57692"/>
    </cofactor>
</comment>
<gene>
    <name evidence="5" type="ORF">SAMN04489727_9084</name>
</gene>
<dbReference type="Gene3D" id="3.40.30.120">
    <property type="match status" value="1"/>
</dbReference>
<dbReference type="PANTHER" id="PTHR43004:SF19">
    <property type="entry name" value="BINDING MONOOXYGENASE, PUTATIVE (JCVI)-RELATED"/>
    <property type="match status" value="1"/>
</dbReference>
<dbReference type="InterPro" id="IPR002938">
    <property type="entry name" value="FAD-bd"/>
</dbReference>
<evidence type="ECO:0000259" key="4">
    <source>
        <dbReference type="Pfam" id="PF01494"/>
    </source>
</evidence>
<accession>A0A1H5D0B2</accession>
<evidence type="ECO:0000256" key="1">
    <source>
        <dbReference type="ARBA" id="ARBA00001974"/>
    </source>
</evidence>
<protein>
    <submittedName>
        <fullName evidence="5">2-polyprenyl-6-methoxyphenol hydroxylase</fullName>
    </submittedName>
</protein>
<dbReference type="Pfam" id="PF01494">
    <property type="entry name" value="FAD_binding_3"/>
    <property type="match status" value="1"/>
</dbReference>
<evidence type="ECO:0000313" key="5">
    <source>
        <dbReference type="EMBL" id="SED72349.1"/>
    </source>
</evidence>
<dbReference type="OrthoDB" id="4141215at2"/>
<sequence length="461" mass="49014">MTDVLIAGAGPTGLLLAAELALAGVGVTVLERRRGPGLPRPVGLQPRTAELLDMRGLAPADQEIDGPSGHFAGLPVALDHGVWQTRHPRVLNRAQDDVEAMLATHALALGAVIERGHEVTAVDVDADGVTVDGLRARWLVACDGAHSTVRRLLGVPFPGRTETYVATLAHIRLAAASALVPARAAHFSQVTRQVDGYWSMLTPLGDGGHRFVFGSTTKQPGRDAPVSDTEVTEALTALYGAETRLGEVYGASRFNDATRQMTQYRHGRVLFAGDAAHIHPPLGGQGLNLGVQDAMNLGWKLAATVRGPAPSGLLDTYQAERHPAAERVLRHTAAQRVFTAPNRGENVEALREIVVDLMRLPDANRYFSGLLSGLGLEYPGARRVPDLDLTTASGPTRLSALLHGGRGLLLDLGDHSVPPGFTGQVDHVRAATADPGYRGRLLLVRPDGYAVDPAELGRWFG</sequence>
<dbReference type="Gene3D" id="3.50.50.60">
    <property type="entry name" value="FAD/NAD(P)-binding domain"/>
    <property type="match status" value="1"/>
</dbReference>
<dbReference type="SUPFAM" id="SSF51905">
    <property type="entry name" value="FAD/NAD(P)-binding domain"/>
    <property type="match status" value="1"/>
</dbReference>
<organism evidence="5 6">
    <name type="scientific">Amycolatopsis tolypomycina</name>
    <dbReference type="NCBI Taxonomy" id="208445"/>
    <lineage>
        <taxon>Bacteria</taxon>
        <taxon>Bacillati</taxon>
        <taxon>Actinomycetota</taxon>
        <taxon>Actinomycetes</taxon>
        <taxon>Pseudonocardiales</taxon>
        <taxon>Pseudonocardiaceae</taxon>
        <taxon>Amycolatopsis</taxon>
    </lineage>
</organism>
<feature type="domain" description="FAD-binding" evidence="4">
    <location>
        <begin position="2"/>
        <end position="331"/>
    </location>
</feature>
<keyword evidence="6" id="KW-1185">Reference proteome</keyword>
<dbReference type="PRINTS" id="PR00420">
    <property type="entry name" value="RNGMNOXGNASE"/>
</dbReference>